<name>A0A8H6H852_9AGAR</name>
<dbReference type="AlphaFoldDB" id="A0A8H6H852"/>
<protein>
    <submittedName>
        <fullName evidence="2">Uncharacterized protein</fullName>
    </submittedName>
</protein>
<organism evidence="2 3">
    <name type="scientific">Ephemerocybe angulata</name>
    <dbReference type="NCBI Taxonomy" id="980116"/>
    <lineage>
        <taxon>Eukaryota</taxon>
        <taxon>Fungi</taxon>
        <taxon>Dikarya</taxon>
        <taxon>Basidiomycota</taxon>
        <taxon>Agaricomycotina</taxon>
        <taxon>Agaricomycetes</taxon>
        <taxon>Agaricomycetidae</taxon>
        <taxon>Agaricales</taxon>
        <taxon>Agaricineae</taxon>
        <taxon>Psathyrellaceae</taxon>
        <taxon>Ephemerocybe</taxon>
    </lineage>
</organism>
<sequence length="222" mass="24499">MPRTNTRPRRLPARAPSSPSRALPQRSEPTFCSDKLKLAMCAPLPVPPLSSTTMFAPGLWRSGPGAPAFGETGERVPPDALEEYRRKHHFKAPCCLCAIVEEEYTEATIGVVESLPMPHADPDRNRPIMHGEYVASCAKGECGYFVCLERFYTLNGIKVRVYNERDTPLVAEEGRMGAEIHNSVRNGEGLYQVMPDIMRRGSSGAPPHGEPLRRSGEARNPS</sequence>
<dbReference type="OrthoDB" id="3048394at2759"/>
<accession>A0A8H6H852</accession>
<evidence type="ECO:0000256" key="1">
    <source>
        <dbReference type="SAM" id="MobiDB-lite"/>
    </source>
</evidence>
<dbReference type="Proteomes" id="UP000521943">
    <property type="component" value="Unassembled WGS sequence"/>
</dbReference>
<evidence type="ECO:0000313" key="3">
    <source>
        <dbReference type="Proteomes" id="UP000521943"/>
    </source>
</evidence>
<comment type="caution">
    <text evidence="2">The sequence shown here is derived from an EMBL/GenBank/DDBJ whole genome shotgun (WGS) entry which is preliminary data.</text>
</comment>
<feature type="compositionally biased region" description="Low complexity" evidence="1">
    <location>
        <begin position="13"/>
        <end position="24"/>
    </location>
</feature>
<dbReference type="EMBL" id="JACGCI010000225">
    <property type="protein sequence ID" value="KAF6741670.1"/>
    <property type="molecule type" value="Genomic_DNA"/>
</dbReference>
<feature type="compositionally biased region" description="Basic and acidic residues" evidence="1">
    <location>
        <begin position="210"/>
        <end position="222"/>
    </location>
</feature>
<keyword evidence="3" id="KW-1185">Reference proteome</keyword>
<proteinExistence type="predicted"/>
<feature type="region of interest" description="Disordered" evidence="1">
    <location>
        <begin position="1"/>
        <end position="28"/>
    </location>
</feature>
<gene>
    <name evidence="2" type="ORF">DFP72DRAFT_1083356</name>
</gene>
<reference evidence="2 3" key="1">
    <citation type="submission" date="2020-07" db="EMBL/GenBank/DDBJ databases">
        <title>Comparative genomics of pyrophilous fungi reveals a link between fire events and developmental genes.</title>
        <authorList>
            <consortium name="DOE Joint Genome Institute"/>
            <person name="Steindorff A.S."/>
            <person name="Carver A."/>
            <person name="Calhoun S."/>
            <person name="Stillman K."/>
            <person name="Liu H."/>
            <person name="Lipzen A."/>
            <person name="Pangilinan J."/>
            <person name="Labutti K."/>
            <person name="Bruns T.D."/>
            <person name="Grigoriev I.V."/>
        </authorList>
    </citation>
    <scope>NUCLEOTIDE SEQUENCE [LARGE SCALE GENOMIC DNA]</scope>
    <source>
        <strain evidence="2 3">CBS 144469</strain>
    </source>
</reference>
<feature type="region of interest" description="Disordered" evidence="1">
    <location>
        <begin position="198"/>
        <end position="222"/>
    </location>
</feature>
<evidence type="ECO:0000313" key="2">
    <source>
        <dbReference type="EMBL" id="KAF6741670.1"/>
    </source>
</evidence>
<feature type="compositionally biased region" description="Basic residues" evidence="1">
    <location>
        <begin position="1"/>
        <end position="12"/>
    </location>
</feature>